<name>A0AAV3RGQ4_LITER</name>
<dbReference type="EMBL" id="BAABME010008965">
    <property type="protein sequence ID" value="GAA0174212.1"/>
    <property type="molecule type" value="Genomic_DNA"/>
</dbReference>
<feature type="region of interest" description="Disordered" evidence="1">
    <location>
        <begin position="59"/>
        <end position="97"/>
    </location>
</feature>
<feature type="compositionally biased region" description="Polar residues" evidence="1">
    <location>
        <begin position="75"/>
        <end position="84"/>
    </location>
</feature>
<dbReference type="Proteomes" id="UP001454036">
    <property type="component" value="Unassembled WGS sequence"/>
</dbReference>
<gene>
    <name evidence="2" type="ORF">LIER_27654</name>
</gene>
<evidence type="ECO:0000313" key="2">
    <source>
        <dbReference type="EMBL" id="GAA0174212.1"/>
    </source>
</evidence>
<comment type="caution">
    <text evidence="2">The sequence shown here is derived from an EMBL/GenBank/DDBJ whole genome shotgun (WGS) entry which is preliminary data.</text>
</comment>
<evidence type="ECO:0000313" key="3">
    <source>
        <dbReference type="Proteomes" id="UP001454036"/>
    </source>
</evidence>
<sequence>MALLEEYNKLRELREDEKQRQRFDDEYICSLDIGRGNAVGSRPSTSSCRFSDMNQNESYVNTSPINTRLPKGAQQLESPCNSSPTHEKPLIKAGKKGHAQKFYMRNGFPRHIKDDDVSVVSSFSGPVSP</sequence>
<accession>A0AAV3RGQ4</accession>
<evidence type="ECO:0000256" key="1">
    <source>
        <dbReference type="SAM" id="MobiDB-lite"/>
    </source>
</evidence>
<reference evidence="2 3" key="1">
    <citation type="submission" date="2024-01" db="EMBL/GenBank/DDBJ databases">
        <title>The complete chloroplast genome sequence of Lithospermum erythrorhizon: insights into the phylogenetic relationship among Boraginaceae species and the maternal lineages of purple gromwells.</title>
        <authorList>
            <person name="Okada T."/>
            <person name="Watanabe K."/>
        </authorList>
    </citation>
    <scope>NUCLEOTIDE SEQUENCE [LARGE SCALE GENOMIC DNA]</scope>
</reference>
<organism evidence="2 3">
    <name type="scientific">Lithospermum erythrorhizon</name>
    <name type="common">Purple gromwell</name>
    <name type="synonym">Lithospermum officinale var. erythrorhizon</name>
    <dbReference type="NCBI Taxonomy" id="34254"/>
    <lineage>
        <taxon>Eukaryota</taxon>
        <taxon>Viridiplantae</taxon>
        <taxon>Streptophyta</taxon>
        <taxon>Embryophyta</taxon>
        <taxon>Tracheophyta</taxon>
        <taxon>Spermatophyta</taxon>
        <taxon>Magnoliopsida</taxon>
        <taxon>eudicotyledons</taxon>
        <taxon>Gunneridae</taxon>
        <taxon>Pentapetalae</taxon>
        <taxon>asterids</taxon>
        <taxon>lamiids</taxon>
        <taxon>Boraginales</taxon>
        <taxon>Boraginaceae</taxon>
        <taxon>Boraginoideae</taxon>
        <taxon>Lithospermeae</taxon>
        <taxon>Lithospermum</taxon>
    </lineage>
</organism>
<dbReference type="AlphaFoldDB" id="A0AAV3RGQ4"/>
<proteinExistence type="predicted"/>
<protein>
    <submittedName>
        <fullName evidence="2">Uncharacterized protein</fullName>
    </submittedName>
</protein>
<keyword evidence="3" id="KW-1185">Reference proteome</keyword>